<dbReference type="SUPFAM" id="SSF47095">
    <property type="entry name" value="HMG-box"/>
    <property type="match status" value="2"/>
</dbReference>
<evidence type="ECO:0000256" key="2">
    <source>
        <dbReference type="ARBA" id="ARBA00023125"/>
    </source>
</evidence>
<dbReference type="EMBL" id="BQXS01011670">
    <property type="protein sequence ID" value="GKT15391.1"/>
    <property type="molecule type" value="Genomic_DNA"/>
</dbReference>
<keyword evidence="8" id="KW-1185">Reference proteome</keyword>
<feature type="compositionally biased region" description="Low complexity" evidence="5">
    <location>
        <begin position="186"/>
        <end position="197"/>
    </location>
</feature>
<sequence length="197" mass="22027">MADPKPPKRPLNAYMVWSGRNRAALKAEYPSLVGKAFTTKLGELYHQIDADEKAQLDQEYKEAMAKWKVEYEQFKLDNPDYTPPSRASSKKAVASMSAFALFYGAELAKLQIESEKTLSKASALKKIVKKWEALKSKDLKKWEDAAKRALTEGVLPKKKKPTKKEVAKKEVEVEDSEEESSDESSDVSGSESSSTSD</sequence>
<evidence type="ECO:0000256" key="3">
    <source>
        <dbReference type="ARBA" id="ARBA00023242"/>
    </source>
</evidence>
<evidence type="ECO:0000259" key="6">
    <source>
        <dbReference type="PROSITE" id="PS50118"/>
    </source>
</evidence>
<comment type="caution">
    <text evidence="7">The sequence shown here is derived from an EMBL/GenBank/DDBJ whole genome shotgun (WGS) entry which is preliminary data.</text>
</comment>
<feature type="DNA-binding region" description="HMG box" evidence="4">
    <location>
        <begin position="7"/>
        <end position="75"/>
    </location>
</feature>
<dbReference type="InterPro" id="IPR009071">
    <property type="entry name" value="HMG_box_dom"/>
</dbReference>
<comment type="subcellular location">
    <subcellularLocation>
        <location evidence="1">Nucleus</location>
    </subcellularLocation>
</comment>
<proteinExistence type="predicted"/>
<dbReference type="Gene3D" id="1.10.30.10">
    <property type="entry name" value="High mobility group box domain"/>
    <property type="match status" value="2"/>
</dbReference>
<dbReference type="PANTHER" id="PTHR46318:SF3">
    <property type="entry name" value="UPSTREAM BINDING TRANSCRIPTION FACTOR"/>
    <property type="match status" value="1"/>
</dbReference>
<dbReference type="PANTHER" id="PTHR46318">
    <property type="entry name" value="UPSTREAM BINDING TRANSCRIPTION FACTOR"/>
    <property type="match status" value="1"/>
</dbReference>
<evidence type="ECO:0000256" key="1">
    <source>
        <dbReference type="ARBA" id="ARBA00004123"/>
    </source>
</evidence>
<keyword evidence="3 4" id="KW-0539">Nucleus</keyword>
<organism evidence="7 8">
    <name type="scientific">Aduncisulcus paluster</name>
    <dbReference type="NCBI Taxonomy" id="2918883"/>
    <lineage>
        <taxon>Eukaryota</taxon>
        <taxon>Metamonada</taxon>
        <taxon>Carpediemonas-like organisms</taxon>
        <taxon>Aduncisulcus</taxon>
    </lineage>
</organism>
<keyword evidence="2 4" id="KW-0238">DNA-binding</keyword>
<evidence type="ECO:0000256" key="4">
    <source>
        <dbReference type="PROSITE-ProRule" id="PRU00267"/>
    </source>
</evidence>
<dbReference type="InterPro" id="IPR036910">
    <property type="entry name" value="HMG_box_dom_sf"/>
</dbReference>
<dbReference type="InterPro" id="IPR051762">
    <property type="entry name" value="UBF1"/>
</dbReference>
<dbReference type="PROSITE" id="PS50118">
    <property type="entry name" value="HMG_BOX_2"/>
    <property type="match status" value="1"/>
</dbReference>
<gene>
    <name evidence="7" type="ORF">ADUPG1_010694</name>
</gene>
<feature type="compositionally biased region" description="Acidic residues" evidence="5">
    <location>
        <begin position="172"/>
        <end position="185"/>
    </location>
</feature>
<dbReference type="Pfam" id="PF00505">
    <property type="entry name" value="HMG_box"/>
    <property type="match status" value="1"/>
</dbReference>
<reference evidence="7" key="1">
    <citation type="submission" date="2022-03" db="EMBL/GenBank/DDBJ databases">
        <title>Draft genome sequence of Aduncisulcus paluster, a free-living microaerophilic Fornicata.</title>
        <authorList>
            <person name="Yuyama I."/>
            <person name="Kume K."/>
            <person name="Tamura T."/>
            <person name="Inagaki Y."/>
            <person name="Hashimoto T."/>
        </authorList>
    </citation>
    <scope>NUCLEOTIDE SEQUENCE</scope>
    <source>
        <strain evidence="7">NY0171</strain>
    </source>
</reference>
<evidence type="ECO:0000313" key="8">
    <source>
        <dbReference type="Proteomes" id="UP001057375"/>
    </source>
</evidence>
<protein>
    <recommendedName>
        <fullName evidence="6">HMG box domain-containing protein</fullName>
    </recommendedName>
</protein>
<dbReference type="SMART" id="SM00398">
    <property type="entry name" value="HMG"/>
    <property type="match status" value="2"/>
</dbReference>
<evidence type="ECO:0000313" key="7">
    <source>
        <dbReference type="EMBL" id="GKT15391.1"/>
    </source>
</evidence>
<name>A0ABQ5JW15_9EUKA</name>
<feature type="domain" description="HMG box" evidence="6">
    <location>
        <begin position="7"/>
        <end position="75"/>
    </location>
</feature>
<accession>A0ABQ5JW15</accession>
<dbReference type="Proteomes" id="UP001057375">
    <property type="component" value="Unassembled WGS sequence"/>
</dbReference>
<evidence type="ECO:0000256" key="5">
    <source>
        <dbReference type="SAM" id="MobiDB-lite"/>
    </source>
</evidence>
<feature type="region of interest" description="Disordered" evidence="5">
    <location>
        <begin position="150"/>
        <end position="197"/>
    </location>
</feature>